<dbReference type="SUPFAM" id="SSF52540">
    <property type="entry name" value="P-loop containing nucleoside triphosphate hydrolases"/>
    <property type="match status" value="2"/>
</dbReference>
<evidence type="ECO:0000256" key="1">
    <source>
        <dbReference type="ARBA" id="ARBA00022741"/>
    </source>
</evidence>
<dbReference type="Gene3D" id="3.40.50.10810">
    <property type="entry name" value="Tandem AAA-ATPase domain"/>
    <property type="match status" value="1"/>
</dbReference>
<feature type="compositionally biased region" description="Acidic residues" evidence="4">
    <location>
        <begin position="1268"/>
        <end position="1280"/>
    </location>
</feature>
<feature type="region of interest" description="Disordered" evidence="4">
    <location>
        <begin position="908"/>
        <end position="950"/>
    </location>
</feature>
<dbReference type="InterPro" id="IPR014001">
    <property type="entry name" value="Helicase_ATP-bd"/>
</dbReference>
<dbReference type="SMART" id="SM00487">
    <property type="entry name" value="DEXDc"/>
    <property type="match status" value="1"/>
</dbReference>
<dbReference type="InterPro" id="IPR050496">
    <property type="entry name" value="SNF2_RAD54_helicase_repair"/>
</dbReference>
<evidence type="ECO:0000313" key="7">
    <source>
        <dbReference type="EMBL" id="PWN29179.1"/>
    </source>
</evidence>
<feature type="compositionally biased region" description="Basic and acidic residues" evidence="4">
    <location>
        <begin position="107"/>
        <end position="116"/>
    </location>
</feature>
<evidence type="ECO:0000313" key="8">
    <source>
        <dbReference type="Proteomes" id="UP000245884"/>
    </source>
</evidence>
<dbReference type="OrthoDB" id="413460at2759"/>
<dbReference type="PANTHER" id="PTHR45629">
    <property type="entry name" value="SNF2/RAD54 FAMILY MEMBER"/>
    <property type="match status" value="1"/>
</dbReference>
<dbReference type="GO" id="GO:0000724">
    <property type="term" value="P:double-strand break repair via homologous recombination"/>
    <property type="evidence" value="ECO:0007669"/>
    <property type="project" value="TreeGrafter"/>
</dbReference>
<evidence type="ECO:0000256" key="2">
    <source>
        <dbReference type="ARBA" id="ARBA00022801"/>
    </source>
</evidence>
<feature type="compositionally biased region" description="Low complexity" evidence="4">
    <location>
        <begin position="36"/>
        <end position="50"/>
    </location>
</feature>
<feature type="compositionally biased region" description="Low complexity" evidence="4">
    <location>
        <begin position="932"/>
        <end position="948"/>
    </location>
</feature>
<keyword evidence="3" id="KW-0067">ATP-binding</keyword>
<feature type="compositionally biased region" description="Acidic residues" evidence="4">
    <location>
        <begin position="1224"/>
        <end position="1241"/>
    </location>
</feature>
<feature type="compositionally biased region" description="Polar residues" evidence="4">
    <location>
        <begin position="308"/>
        <end position="332"/>
    </location>
</feature>
<feature type="region of interest" description="Disordered" evidence="4">
    <location>
        <begin position="232"/>
        <end position="256"/>
    </location>
</feature>
<dbReference type="CDD" id="cd18004">
    <property type="entry name" value="DEXHc_RAD54"/>
    <property type="match status" value="1"/>
</dbReference>
<keyword evidence="2" id="KW-0378">Hydrolase</keyword>
<dbReference type="EMBL" id="KZ819664">
    <property type="protein sequence ID" value="PWN29179.1"/>
    <property type="molecule type" value="Genomic_DNA"/>
</dbReference>
<proteinExistence type="predicted"/>
<feature type="compositionally biased region" description="Low complexity" evidence="4">
    <location>
        <begin position="121"/>
        <end position="135"/>
    </location>
</feature>
<reference evidence="7 8" key="1">
    <citation type="journal article" date="2018" name="Mol. Biol. Evol.">
        <title>Broad Genomic Sampling Reveals a Smut Pathogenic Ancestry of the Fungal Clade Ustilaginomycotina.</title>
        <authorList>
            <person name="Kijpornyongpan T."/>
            <person name="Mondo S.J."/>
            <person name="Barry K."/>
            <person name="Sandor L."/>
            <person name="Lee J."/>
            <person name="Lipzen A."/>
            <person name="Pangilinan J."/>
            <person name="LaButti K."/>
            <person name="Hainaut M."/>
            <person name="Henrissat B."/>
            <person name="Grigoriev I.V."/>
            <person name="Spatafora J.W."/>
            <person name="Aime M.C."/>
        </authorList>
    </citation>
    <scope>NUCLEOTIDE SEQUENCE [LARGE SCALE GENOMIC DNA]</scope>
    <source>
        <strain evidence="7 8">MCA 5214</strain>
    </source>
</reference>
<keyword evidence="8" id="KW-1185">Reference proteome</keyword>
<evidence type="ECO:0000256" key="3">
    <source>
        <dbReference type="ARBA" id="ARBA00022840"/>
    </source>
</evidence>
<dbReference type="STRING" id="1569628.A0A316UV71"/>
<feature type="compositionally biased region" description="Low complexity" evidence="4">
    <location>
        <begin position="1"/>
        <end position="14"/>
    </location>
</feature>
<dbReference type="Pfam" id="PF00176">
    <property type="entry name" value="SNF2-rel_dom"/>
    <property type="match status" value="1"/>
</dbReference>
<dbReference type="Pfam" id="PF00271">
    <property type="entry name" value="Helicase_C"/>
    <property type="match status" value="1"/>
</dbReference>
<dbReference type="InterPro" id="IPR001650">
    <property type="entry name" value="Helicase_C-like"/>
</dbReference>
<feature type="compositionally biased region" description="Acidic residues" evidence="4">
    <location>
        <begin position="1053"/>
        <end position="1062"/>
    </location>
</feature>
<dbReference type="InterPro" id="IPR000330">
    <property type="entry name" value="SNF2_N"/>
</dbReference>
<dbReference type="Gene3D" id="1.20.120.850">
    <property type="entry name" value="SWI2/SNF2 ATPases, N-terminal domain"/>
    <property type="match status" value="1"/>
</dbReference>
<evidence type="ECO:0000256" key="4">
    <source>
        <dbReference type="SAM" id="MobiDB-lite"/>
    </source>
</evidence>
<dbReference type="RefSeq" id="XP_025363791.1">
    <property type="nucleotide sequence ID" value="XM_025508146.1"/>
</dbReference>
<feature type="domain" description="Helicase ATP-binding" evidence="5">
    <location>
        <begin position="420"/>
        <end position="598"/>
    </location>
</feature>
<sequence>MRRSGSSSSGAARSQFRPPSFLRRTDDARGDHAESSRGASSGSASVEGSVQRLSSAGGRSNPFQRGPAGIPPPHPSAGRRVESAKPAGGSDDVEGDVFSHSIDSAAPEERRKDPAYEPRQSTASASTSDGPSSPSKPGLVEYWMCMWRKPQGRKHKTWDGDAVLIVDRQRGTCKLKCQESGRDLAFSSTLAGKVFESGAEMSLGGKEIEVDHEISQREYLSGIPDSYQWPASTKSLTKQANSRASPVSSNVSPPSRLMAPAPAASFYSKPLPKPKFKDPSHRGLSPEVVKALERQRDDGEAAVALKSSIKSNHGETSGSALTTSRSKASSRSINDRAVPSPPPQPRPNGLYHRMDAPEPRYDPLAPNAIVMDRPTADHQARFNKRGDPIVDVVINPFLAQSLRPHQIEGVKFLYNRLMGLVNDEASRGAILADEMGLGKTLQTITLVETLLRQSPYYSSSKPRVIDKALIVCPLSLVKNWQREFRKWLGTNGSSNIGVVAVDGNKGKEVTQRFVTSKRDSVLLIGYEKLRSCIDILASAQPPIGLIVCDEGHRLKSKDAKTTKMFDQMSTDRRLILTGTPIQNDLSELYAMIDFVCPALLGEYSTFKSIFEDPILKSRMQYCSKEDRDLGQTRSKVLGEITRIVVLRRTADILDGYLKPKTEAIVFCSPTQVQIELYRHVLRSTEVRAVTSGSGGGAALPLILLLRQVCDTPELLLKVVEGKSTGKTSLAHEVLQDSLDLFPTKRVTGDVNLSGKLIALSKMLKMIKDETDDKVVLVSTFSSTLDILEAFCKRSKYPFERLDGQTKQDDRIANVNSFNRTSRSQSFIFLLSTKAGGAGINLIGANRLFLMEPEWNPALDHQAMARIHRDGQKKHCYIYRMMMAGSMDEKIFQRQIQKLGISDALMGAGADADESDGDGDGNDGGKKRKRSSHAGTSSTSGSKKSGGDSFTPEELKDIFTLHENTPCLCHDQLLCSCGGRGELLSSQAQALLNSSQGDTDDFDPTTRGFVPASQHTAQSEIQHAREARARLAGLADWRHIETISGKRDQSPGADDGDDSENEDGLAASVKALADDAVLSEVVRRQKDVAKKIKIKTRLLKEQAEQAKAAAQIGELEEPEDKGGKSLSLLEEMDLDALEASAAKKRTDQQKARAEAAAAKAAAVLIETGSGGWRITDEEPGNIVYVLTRQSGGEKRKKNRSSADVDAEEPDQDQVATSSKSKLFLEADDDSDSDGDDDSEEDAAIVSMQKRQRRQQAEKSGRRTVKLGILDEDDEEVEEIDDSGEKPIIAGSSGRPAGSSSSSGVQIKQEPGVKAATAPSQWIDYEMRGEEGEDEVDEEEKRNDDAADSSCSWSASPPPSKEEVEEADSDE</sequence>
<dbReference type="PANTHER" id="PTHR45629:SF7">
    <property type="entry name" value="DNA EXCISION REPAIR PROTEIN ERCC-6-RELATED"/>
    <property type="match status" value="1"/>
</dbReference>
<dbReference type="InterPro" id="IPR049730">
    <property type="entry name" value="SNF2/RAD54-like_C"/>
</dbReference>
<feature type="compositionally biased region" description="Low complexity" evidence="4">
    <location>
        <begin position="1289"/>
        <end position="1302"/>
    </location>
</feature>
<dbReference type="PROSITE" id="PS51192">
    <property type="entry name" value="HELICASE_ATP_BIND_1"/>
    <property type="match status" value="1"/>
</dbReference>
<organism evidence="7 8">
    <name type="scientific">Jaminaea rosea</name>
    <dbReference type="NCBI Taxonomy" id="1569628"/>
    <lineage>
        <taxon>Eukaryota</taxon>
        <taxon>Fungi</taxon>
        <taxon>Dikarya</taxon>
        <taxon>Basidiomycota</taxon>
        <taxon>Ustilaginomycotina</taxon>
        <taxon>Exobasidiomycetes</taxon>
        <taxon>Microstromatales</taxon>
        <taxon>Microstromatales incertae sedis</taxon>
        <taxon>Jaminaea</taxon>
    </lineage>
</organism>
<evidence type="ECO:0000259" key="5">
    <source>
        <dbReference type="PROSITE" id="PS51192"/>
    </source>
</evidence>
<accession>A0A316UV71</accession>
<dbReference type="InterPro" id="IPR027417">
    <property type="entry name" value="P-loop_NTPase"/>
</dbReference>
<protein>
    <submittedName>
        <fullName evidence="7">Uncharacterized protein</fullName>
    </submittedName>
</protein>
<dbReference type="GO" id="GO:0005524">
    <property type="term" value="F:ATP binding"/>
    <property type="evidence" value="ECO:0007669"/>
    <property type="project" value="InterPro"/>
</dbReference>
<feature type="compositionally biased region" description="Acidic residues" evidence="4">
    <location>
        <begin position="910"/>
        <end position="920"/>
    </location>
</feature>
<dbReference type="InterPro" id="IPR038718">
    <property type="entry name" value="SNF2-like_sf"/>
</dbReference>
<evidence type="ECO:0000259" key="6">
    <source>
        <dbReference type="PROSITE" id="PS51194"/>
    </source>
</evidence>
<dbReference type="SMART" id="SM00490">
    <property type="entry name" value="HELICc"/>
    <property type="match status" value="1"/>
</dbReference>
<name>A0A316UV71_9BASI</name>
<dbReference type="FunFam" id="3.40.50.10810:FF:000020">
    <property type="entry name" value="DNA repair and recombination protein RAD54B"/>
    <property type="match status" value="1"/>
</dbReference>
<feature type="region of interest" description="Disordered" evidence="4">
    <location>
        <begin position="307"/>
        <end position="359"/>
    </location>
</feature>
<keyword evidence="1" id="KW-0547">Nucleotide-binding</keyword>
<feature type="compositionally biased region" description="Low complexity" evidence="4">
    <location>
        <begin position="240"/>
        <end position="256"/>
    </location>
</feature>
<dbReference type="GO" id="GO:0005634">
    <property type="term" value="C:nucleus"/>
    <property type="evidence" value="ECO:0007669"/>
    <property type="project" value="TreeGrafter"/>
</dbReference>
<gene>
    <name evidence="7" type="ORF">BDZ90DRAFT_259229</name>
</gene>
<dbReference type="GO" id="GO:0016787">
    <property type="term" value="F:hydrolase activity"/>
    <property type="evidence" value="ECO:0007669"/>
    <property type="project" value="UniProtKB-KW"/>
</dbReference>
<feature type="compositionally biased region" description="Basic and acidic residues" evidence="4">
    <location>
        <begin position="1143"/>
        <end position="1152"/>
    </location>
</feature>
<dbReference type="GO" id="GO:0007131">
    <property type="term" value="P:reciprocal meiotic recombination"/>
    <property type="evidence" value="ECO:0007669"/>
    <property type="project" value="TreeGrafter"/>
</dbReference>
<dbReference type="Gene3D" id="3.40.50.300">
    <property type="entry name" value="P-loop containing nucleotide triphosphate hydrolases"/>
    <property type="match status" value="1"/>
</dbReference>
<feature type="region of interest" description="Disordered" evidence="4">
    <location>
        <begin position="1138"/>
        <end position="1369"/>
    </location>
</feature>
<dbReference type="GO" id="GO:0015616">
    <property type="term" value="F:DNA translocase activity"/>
    <property type="evidence" value="ECO:0007669"/>
    <property type="project" value="TreeGrafter"/>
</dbReference>
<feature type="compositionally biased region" description="Polar residues" evidence="4">
    <location>
        <begin position="51"/>
        <end position="63"/>
    </location>
</feature>
<feature type="region of interest" description="Disordered" evidence="4">
    <location>
        <begin position="1041"/>
        <end position="1062"/>
    </location>
</feature>
<feature type="domain" description="Helicase C-terminal" evidence="6">
    <location>
        <begin position="758"/>
        <end position="906"/>
    </location>
</feature>
<feature type="compositionally biased region" description="Basic and acidic residues" evidence="4">
    <location>
        <begin position="23"/>
        <end position="35"/>
    </location>
</feature>
<dbReference type="Proteomes" id="UP000245884">
    <property type="component" value="Unassembled WGS sequence"/>
</dbReference>
<dbReference type="CDD" id="cd18793">
    <property type="entry name" value="SF2_C_SNF"/>
    <property type="match status" value="1"/>
</dbReference>
<dbReference type="PROSITE" id="PS51194">
    <property type="entry name" value="HELICASE_CTER"/>
    <property type="match status" value="1"/>
</dbReference>
<feature type="region of interest" description="Disordered" evidence="4">
    <location>
        <begin position="1"/>
        <end position="136"/>
    </location>
</feature>
<dbReference type="GeneID" id="37029969"/>